<protein>
    <submittedName>
        <fullName evidence="2">Uncharacterized protein</fullName>
    </submittedName>
</protein>
<keyword evidence="1" id="KW-0472">Membrane</keyword>
<evidence type="ECO:0000256" key="1">
    <source>
        <dbReference type="SAM" id="Phobius"/>
    </source>
</evidence>
<comment type="caution">
    <text evidence="2">The sequence shown here is derived from an EMBL/GenBank/DDBJ whole genome shotgun (WGS) entry which is preliminary data.</text>
</comment>
<keyword evidence="1" id="KW-0812">Transmembrane</keyword>
<name>X1V4S3_9ZZZZ</name>
<keyword evidence="1" id="KW-1133">Transmembrane helix</keyword>
<feature type="transmembrane region" description="Helical" evidence="1">
    <location>
        <begin position="35"/>
        <end position="55"/>
    </location>
</feature>
<gene>
    <name evidence="2" type="ORF">S12H4_33585</name>
</gene>
<feature type="non-terminal residue" evidence="2">
    <location>
        <position position="63"/>
    </location>
</feature>
<reference evidence="2" key="1">
    <citation type="journal article" date="2014" name="Front. Microbiol.">
        <title>High frequency of phylogenetically diverse reductive dehalogenase-homologous genes in deep subseafloor sedimentary metagenomes.</title>
        <authorList>
            <person name="Kawai M."/>
            <person name="Futagami T."/>
            <person name="Toyoda A."/>
            <person name="Takaki Y."/>
            <person name="Nishi S."/>
            <person name="Hori S."/>
            <person name="Arai W."/>
            <person name="Tsubouchi T."/>
            <person name="Morono Y."/>
            <person name="Uchiyama I."/>
            <person name="Ito T."/>
            <person name="Fujiyama A."/>
            <person name="Inagaki F."/>
            <person name="Takami H."/>
        </authorList>
    </citation>
    <scope>NUCLEOTIDE SEQUENCE</scope>
    <source>
        <strain evidence="2">Expedition CK06-06</strain>
    </source>
</reference>
<proteinExistence type="predicted"/>
<dbReference type="EMBL" id="BARW01019803">
    <property type="protein sequence ID" value="GAI99604.1"/>
    <property type="molecule type" value="Genomic_DNA"/>
</dbReference>
<feature type="transmembrane region" description="Helical" evidence="1">
    <location>
        <begin position="12"/>
        <end position="29"/>
    </location>
</feature>
<organism evidence="2">
    <name type="scientific">marine sediment metagenome</name>
    <dbReference type="NCBI Taxonomy" id="412755"/>
    <lineage>
        <taxon>unclassified sequences</taxon>
        <taxon>metagenomes</taxon>
        <taxon>ecological metagenomes</taxon>
    </lineage>
</organism>
<sequence>MNEHNKFTTAEIVIGGMFTLCIDGISALLDLTVIGMVVAIPLQAGTSFGTTLWLMSKGSKRAT</sequence>
<dbReference type="AlphaFoldDB" id="X1V4S3"/>
<accession>X1V4S3</accession>
<evidence type="ECO:0000313" key="2">
    <source>
        <dbReference type="EMBL" id="GAI99604.1"/>
    </source>
</evidence>